<keyword evidence="5" id="KW-1185">Reference proteome</keyword>
<evidence type="ECO:0000313" key="4">
    <source>
        <dbReference type="EMBL" id="EMR64565.1"/>
    </source>
</evidence>
<dbReference type="HOGENOM" id="CLU_010194_44_9_1"/>
<evidence type="ECO:0000256" key="2">
    <source>
        <dbReference type="ARBA" id="ARBA00022857"/>
    </source>
</evidence>
<accession>M7TD16</accession>
<sequence length="157" mass="17088">MATSRDLPPITNFGSLFIKNQFCTKIPLPPKEPILVGKVAIITGSNSGLGLESAKQFLQAGLSHLVMAVRSLERGKEAASKLRLINPKATIDVWALDMESYPSVHAFSQRCQSELSKIDIVILNAGLTSIKFETTASTGHEKTIQVNYLSTMLLALF</sequence>
<proteinExistence type="inferred from homology"/>
<evidence type="ECO:0000256" key="3">
    <source>
        <dbReference type="ARBA" id="ARBA00023002"/>
    </source>
</evidence>
<dbReference type="InterPro" id="IPR036291">
    <property type="entry name" value="NAD(P)-bd_dom_sf"/>
</dbReference>
<dbReference type="OMA" id="NNARIMA"/>
<dbReference type="InterPro" id="IPR002347">
    <property type="entry name" value="SDR_fam"/>
</dbReference>
<dbReference type="eggNOG" id="KOG1208">
    <property type="taxonomic scope" value="Eukaryota"/>
</dbReference>
<dbReference type="Proteomes" id="UP000012174">
    <property type="component" value="Unassembled WGS sequence"/>
</dbReference>
<organism evidence="4 5">
    <name type="scientific">Eutypa lata (strain UCR-EL1)</name>
    <name type="common">Grapevine dieback disease fungus</name>
    <name type="synonym">Eutypa armeniacae</name>
    <dbReference type="NCBI Taxonomy" id="1287681"/>
    <lineage>
        <taxon>Eukaryota</taxon>
        <taxon>Fungi</taxon>
        <taxon>Dikarya</taxon>
        <taxon>Ascomycota</taxon>
        <taxon>Pezizomycotina</taxon>
        <taxon>Sordariomycetes</taxon>
        <taxon>Xylariomycetidae</taxon>
        <taxon>Xylariales</taxon>
        <taxon>Diatrypaceae</taxon>
        <taxon>Eutypa</taxon>
    </lineage>
</organism>
<dbReference type="Gene3D" id="3.40.50.720">
    <property type="entry name" value="NAD(P)-binding Rossmann-like Domain"/>
    <property type="match status" value="1"/>
</dbReference>
<keyword evidence="3" id="KW-0560">Oxidoreductase</keyword>
<dbReference type="EMBL" id="KB707045">
    <property type="protein sequence ID" value="EMR64565.1"/>
    <property type="molecule type" value="Genomic_DNA"/>
</dbReference>
<keyword evidence="2" id="KW-0521">NADP</keyword>
<dbReference type="PANTHER" id="PTHR24320:SF252">
    <property type="entry name" value="DEHYDROGENASE_REDUCTASE FAMILY PROTEIN, PUTATIVE (AFU_ORTHOLOGUE AFUA_3G08550)-RELATED"/>
    <property type="match status" value="1"/>
</dbReference>
<dbReference type="GO" id="GO:0016491">
    <property type="term" value="F:oxidoreductase activity"/>
    <property type="evidence" value="ECO:0007669"/>
    <property type="project" value="UniProtKB-KW"/>
</dbReference>
<dbReference type="OrthoDB" id="542013at2759"/>
<dbReference type="SUPFAM" id="SSF51735">
    <property type="entry name" value="NAD(P)-binding Rossmann-fold domains"/>
    <property type="match status" value="1"/>
</dbReference>
<evidence type="ECO:0000256" key="1">
    <source>
        <dbReference type="ARBA" id="ARBA00006484"/>
    </source>
</evidence>
<comment type="similarity">
    <text evidence="1">Belongs to the short-chain dehydrogenases/reductases (SDR) family.</text>
</comment>
<dbReference type="KEGG" id="ela:UCREL1_8472"/>
<evidence type="ECO:0000313" key="5">
    <source>
        <dbReference type="Proteomes" id="UP000012174"/>
    </source>
</evidence>
<name>M7TD16_EUTLA</name>
<dbReference type="Pfam" id="PF00106">
    <property type="entry name" value="adh_short"/>
    <property type="match status" value="1"/>
</dbReference>
<protein>
    <submittedName>
        <fullName evidence="4">Putative short-chain dehydrogenase reductase family protein</fullName>
    </submittedName>
</protein>
<dbReference type="PANTHER" id="PTHR24320">
    <property type="entry name" value="RETINOL DEHYDROGENASE"/>
    <property type="match status" value="1"/>
</dbReference>
<gene>
    <name evidence="4" type="ORF">UCREL1_8472</name>
</gene>
<dbReference type="STRING" id="1287681.M7TD16"/>
<dbReference type="AlphaFoldDB" id="M7TD16"/>
<reference evidence="5" key="1">
    <citation type="journal article" date="2013" name="Genome Announc.">
        <title>Draft genome sequence of the grapevine dieback fungus Eutypa lata UCR-EL1.</title>
        <authorList>
            <person name="Blanco-Ulate B."/>
            <person name="Rolshausen P.E."/>
            <person name="Cantu D."/>
        </authorList>
    </citation>
    <scope>NUCLEOTIDE SEQUENCE [LARGE SCALE GENOMIC DNA]</scope>
    <source>
        <strain evidence="5">UCR-EL1</strain>
    </source>
</reference>
<dbReference type="PRINTS" id="PR00081">
    <property type="entry name" value="GDHRDH"/>
</dbReference>